<dbReference type="Proteomes" id="UP000645828">
    <property type="component" value="Unassembled WGS sequence"/>
</dbReference>
<gene>
    <name evidence="1" type="ORF">NYPRO_LOCUS22872</name>
</gene>
<evidence type="ECO:0000313" key="2">
    <source>
        <dbReference type="Proteomes" id="UP000645828"/>
    </source>
</evidence>
<dbReference type="AlphaFoldDB" id="A0A811ZMB2"/>
<evidence type="ECO:0000313" key="1">
    <source>
        <dbReference type="EMBL" id="CAD7690078.1"/>
    </source>
</evidence>
<sequence length="78" mass="8778">MSFRQFHLSRGRADPLACSWNAVASFNKEPILLKETVFPLTRYNLGSSAMRGAVLGNELQRLSYLTRIQIALLHNSPC</sequence>
<reference evidence="1" key="1">
    <citation type="submission" date="2020-12" db="EMBL/GenBank/DDBJ databases">
        <authorList>
            <consortium name="Molecular Ecology Group"/>
        </authorList>
    </citation>
    <scope>NUCLEOTIDE SEQUENCE</scope>
    <source>
        <strain evidence="1">TBG_1078</strain>
    </source>
</reference>
<protein>
    <submittedName>
        <fullName evidence="1">(raccoon dog) hypothetical protein</fullName>
    </submittedName>
</protein>
<dbReference type="EMBL" id="CAJHUB010000769">
    <property type="protein sequence ID" value="CAD7690078.1"/>
    <property type="molecule type" value="Genomic_DNA"/>
</dbReference>
<comment type="caution">
    <text evidence="1">The sequence shown here is derived from an EMBL/GenBank/DDBJ whole genome shotgun (WGS) entry which is preliminary data.</text>
</comment>
<organism evidence="1 2">
    <name type="scientific">Nyctereutes procyonoides</name>
    <name type="common">Raccoon dog</name>
    <name type="synonym">Canis procyonoides</name>
    <dbReference type="NCBI Taxonomy" id="34880"/>
    <lineage>
        <taxon>Eukaryota</taxon>
        <taxon>Metazoa</taxon>
        <taxon>Chordata</taxon>
        <taxon>Craniata</taxon>
        <taxon>Vertebrata</taxon>
        <taxon>Euteleostomi</taxon>
        <taxon>Mammalia</taxon>
        <taxon>Eutheria</taxon>
        <taxon>Laurasiatheria</taxon>
        <taxon>Carnivora</taxon>
        <taxon>Caniformia</taxon>
        <taxon>Canidae</taxon>
        <taxon>Nyctereutes</taxon>
    </lineage>
</organism>
<keyword evidence="2" id="KW-1185">Reference proteome</keyword>
<name>A0A811ZMB2_NYCPR</name>
<accession>A0A811ZMB2</accession>
<proteinExistence type="predicted"/>